<dbReference type="Gene3D" id="3.40.630.30">
    <property type="match status" value="1"/>
</dbReference>
<sequence>MHKSRQENMEWLRANLRTIEPGQGVEVGLFRPEDGEGVALLYYAIYGENFPLDYVYDPDRVRAANAAKDLYQYVGRTPGGEVVGLSALFPAAPNPAILETGGLMILPSYRGGMLAMRLGKATPGTLPEELGLAAVFGQSVCDHVLSQKLTRHFGYRPFGLELEAMPERPEDSTDGVGGRISLLDELRLLGDCPHTVHLPPPYADHLRATYAANGLQRHFADGATPQTPTEGTRSAMDHAALAKLHVTAPGTDIDDALAAFEAAHPGRHAWHLHLPLAHPATPHAVEAARARGYFYGGLLPLWTGTDVLLMQKLATAPDFSLPRLLSEEAQALFSAIRSDYDKVVGGTESAA</sequence>
<accession>A0ABY9R595</accession>
<dbReference type="RefSeq" id="WP_309542767.1">
    <property type="nucleotide sequence ID" value="NZ_CP133659.1"/>
</dbReference>
<reference evidence="1" key="1">
    <citation type="submission" date="2023-09" db="EMBL/GenBank/DDBJ databases">
        <authorList>
            <consortium name="CW5 consortium"/>
            <person name="Lu C.-W."/>
        </authorList>
    </citation>
    <scope>NUCLEOTIDE SEQUENCE</scope>
    <source>
        <strain evidence="1">KPS</strain>
    </source>
</reference>
<gene>
    <name evidence="1" type="ORF">KPS_001542</name>
</gene>
<name>A0ABY9R595_9BACT</name>
<dbReference type="EMBL" id="CP133659">
    <property type="protein sequence ID" value="WMW66911.1"/>
    <property type="molecule type" value="Genomic_DNA"/>
</dbReference>
<dbReference type="SUPFAM" id="SSF55729">
    <property type="entry name" value="Acyl-CoA N-acyltransferases (Nat)"/>
    <property type="match status" value="1"/>
</dbReference>
<organism evidence="1 2">
    <name type="scientific">Nitratidesulfovibrio liaohensis</name>
    <dbReference type="NCBI Taxonomy" id="2604158"/>
    <lineage>
        <taxon>Bacteria</taxon>
        <taxon>Pseudomonadati</taxon>
        <taxon>Thermodesulfobacteriota</taxon>
        <taxon>Desulfovibrionia</taxon>
        <taxon>Desulfovibrionales</taxon>
        <taxon>Desulfovibrionaceae</taxon>
        <taxon>Nitratidesulfovibrio</taxon>
    </lineage>
</organism>
<dbReference type="Proteomes" id="UP001180616">
    <property type="component" value="Chromosome"/>
</dbReference>
<evidence type="ECO:0000313" key="2">
    <source>
        <dbReference type="Proteomes" id="UP001180616"/>
    </source>
</evidence>
<dbReference type="InterPro" id="IPR016181">
    <property type="entry name" value="Acyl_CoA_acyltransferase"/>
</dbReference>
<protein>
    <submittedName>
        <fullName evidence="1">GNAT family N-acetyltransferase</fullName>
    </submittedName>
</protein>
<keyword evidence="2" id="KW-1185">Reference proteome</keyword>
<evidence type="ECO:0000313" key="1">
    <source>
        <dbReference type="EMBL" id="WMW66911.1"/>
    </source>
</evidence>
<proteinExistence type="predicted"/>